<dbReference type="Gene3D" id="3.30.160.60">
    <property type="entry name" value="Classic Zinc Finger"/>
    <property type="match status" value="6"/>
</dbReference>
<keyword evidence="4" id="KW-0677">Repeat</keyword>
<keyword evidence="8" id="KW-0238">DNA-binding</keyword>
<evidence type="ECO:0000256" key="6">
    <source>
        <dbReference type="ARBA" id="ARBA00022833"/>
    </source>
</evidence>
<feature type="region of interest" description="Disordered" evidence="12">
    <location>
        <begin position="304"/>
        <end position="337"/>
    </location>
</feature>
<dbReference type="InterPro" id="IPR036236">
    <property type="entry name" value="Znf_C2H2_sf"/>
</dbReference>
<accession>A0A5K3ETS8</accession>
<dbReference type="FunFam" id="3.30.160.60:FF:002212">
    <property type="entry name" value="Zinc finger protein 672"/>
    <property type="match status" value="1"/>
</dbReference>
<feature type="compositionally biased region" description="Polar residues" evidence="12">
    <location>
        <begin position="308"/>
        <end position="334"/>
    </location>
</feature>
<dbReference type="WBParaSite" id="MCU_002992-RC">
    <property type="protein sequence ID" value="MCU_002992-RC"/>
    <property type="gene ID" value="MCU_002992"/>
</dbReference>
<comment type="function">
    <text evidence="1">May be involved in transcriptional regulation.</text>
</comment>
<dbReference type="FunFam" id="3.30.160.60:FF:001049">
    <property type="entry name" value="zinc finger protein 319"/>
    <property type="match status" value="1"/>
</dbReference>
<reference evidence="14" key="1">
    <citation type="submission" date="2019-11" db="UniProtKB">
        <authorList>
            <consortium name="WormBaseParasite"/>
        </authorList>
    </citation>
    <scope>IDENTIFICATION</scope>
</reference>
<dbReference type="SMART" id="SM00355">
    <property type="entry name" value="ZnF_C2H2"/>
    <property type="match status" value="6"/>
</dbReference>
<dbReference type="PANTHER" id="PTHR24393:SF34">
    <property type="entry name" value="PR_SET DOMAIN 13"/>
    <property type="match status" value="1"/>
</dbReference>
<feature type="domain" description="C2H2-type" evidence="13">
    <location>
        <begin position="275"/>
        <end position="302"/>
    </location>
</feature>
<keyword evidence="9" id="KW-0804">Transcription</keyword>
<dbReference type="InterPro" id="IPR013087">
    <property type="entry name" value="Znf_C2H2_type"/>
</dbReference>
<dbReference type="GO" id="GO:0005634">
    <property type="term" value="C:nucleus"/>
    <property type="evidence" value="ECO:0007669"/>
    <property type="project" value="UniProtKB-SubCell"/>
</dbReference>
<feature type="domain" description="C2H2-type" evidence="13">
    <location>
        <begin position="135"/>
        <end position="162"/>
    </location>
</feature>
<evidence type="ECO:0000256" key="12">
    <source>
        <dbReference type="SAM" id="MobiDB-lite"/>
    </source>
</evidence>
<sequence>MLLYQIRQTLPQTPSTDFTPFKRTFEGLKESNFTKDSGIGTTQYASSSGSGSSNTSPDQDQELAKKIIPKGTSTPSAPRLCIELDEVDQKTPTPAIPLVLDDANSTEISLMCQRLDCIQSPTPQTVVRRRQRQMHQCSYCDKQFDRPSLLKRHTLTHTGERPFECRFCGKGFSTRSGVNTHERTHTGHRPYVCRICGRRFAAGSNLIFHKYTHTNTRRHQCTQCPKAFVTPGDLRKHEYTHTGEWPFRCAVCNRGFATERNLKTHEIIHTGQKPFTCTICAKSYTQESSLKTHMRNHQQDFAGAMSQGAPQNMGSSPPSREGSQVAQQSLTQRQPIRLDQMPPFSSLAFMEHYRQLYQAYMRGVLRELPTSSRSAFTDLRRPENTHSPLVPSISGLTLEQATPEQFPPEQTCVLDLSKKDRR</sequence>
<feature type="domain" description="C2H2-type" evidence="13">
    <location>
        <begin position="163"/>
        <end position="190"/>
    </location>
</feature>
<dbReference type="FunFam" id="3.30.160.60:FF:000145">
    <property type="entry name" value="Zinc finger protein 574"/>
    <property type="match status" value="1"/>
</dbReference>
<dbReference type="AlphaFoldDB" id="A0A5K3ETS8"/>
<dbReference type="PROSITE" id="PS00028">
    <property type="entry name" value="ZINC_FINGER_C2H2_1"/>
    <property type="match status" value="6"/>
</dbReference>
<keyword evidence="3" id="KW-0479">Metal-binding</keyword>
<keyword evidence="10" id="KW-0539">Nucleus</keyword>
<evidence type="ECO:0000256" key="9">
    <source>
        <dbReference type="ARBA" id="ARBA00023163"/>
    </source>
</evidence>
<proteinExistence type="predicted"/>
<evidence type="ECO:0000313" key="14">
    <source>
        <dbReference type="WBParaSite" id="MCU_002992-RC"/>
    </source>
</evidence>
<dbReference type="Pfam" id="PF13912">
    <property type="entry name" value="zf-C2H2_6"/>
    <property type="match status" value="1"/>
</dbReference>
<name>A0A5K3ETS8_MESCO</name>
<feature type="region of interest" description="Disordered" evidence="12">
    <location>
        <begin position="32"/>
        <end position="60"/>
    </location>
</feature>
<comment type="subcellular location">
    <subcellularLocation>
        <location evidence="2">Nucleus</location>
    </subcellularLocation>
</comment>
<evidence type="ECO:0000259" key="13">
    <source>
        <dbReference type="PROSITE" id="PS50157"/>
    </source>
</evidence>
<evidence type="ECO:0000256" key="2">
    <source>
        <dbReference type="ARBA" id="ARBA00004123"/>
    </source>
</evidence>
<feature type="domain" description="C2H2-type" evidence="13">
    <location>
        <begin position="191"/>
        <end position="218"/>
    </location>
</feature>
<evidence type="ECO:0000256" key="11">
    <source>
        <dbReference type="PROSITE-ProRule" id="PRU00042"/>
    </source>
</evidence>
<dbReference type="Pfam" id="PF13894">
    <property type="entry name" value="zf-C2H2_4"/>
    <property type="match status" value="1"/>
</dbReference>
<evidence type="ECO:0000256" key="10">
    <source>
        <dbReference type="ARBA" id="ARBA00023242"/>
    </source>
</evidence>
<dbReference type="GO" id="GO:0001228">
    <property type="term" value="F:DNA-binding transcription activator activity, RNA polymerase II-specific"/>
    <property type="evidence" value="ECO:0007669"/>
    <property type="project" value="TreeGrafter"/>
</dbReference>
<dbReference type="SUPFAM" id="SSF57667">
    <property type="entry name" value="beta-beta-alpha zinc fingers"/>
    <property type="match status" value="3"/>
</dbReference>
<evidence type="ECO:0000256" key="8">
    <source>
        <dbReference type="ARBA" id="ARBA00023125"/>
    </source>
</evidence>
<dbReference type="GO" id="GO:0000978">
    <property type="term" value="F:RNA polymerase II cis-regulatory region sequence-specific DNA binding"/>
    <property type="evidence" value="ECO:0007669"/>
    <property type="project" value="TreeGrafter"/>
</dbReference>
<dbReference type="FunFam" id="3.30.160.60:FF:000097">
    <property type="entry name" value="Zinc finger protein"/>
    <property type="match status" value="1"/>
</dbReference>
<keyword evidence="6" id="KW-0862">Zinc</keyword>
<keyword evidence="7" id="KW-0805">Transcription regulation</keyword>
<dbReference type="PROSITE" id="PS50157">
    <property type="entry name" value="ZINC_FINGER_C2H2_2"/>
    <property type="match status" value="6"/>
</dbReference>
<evidence type="ECO:0000256" key="4">
    <source>
        <dbReference type="ARBA" id="ARBA00022737"/>
    </source>
</evidence>
<dbReference type="FunFam" id="3.30.160.60:FF:000384">
    <property type="entry name" value="Zinc finger protein 550"/>
    <property type="match status" value="1"/>
</dbReference>
<organism evidence="14">
    <name type="scientific">Mesocestoides corti</name>
    <name type="common">Flatworm</name>
    <dbReference type="NCBI Taxonomy" id="53468"/>
    <lineage>
        <taxon>Eukaryota</taxon>
        <taxon>Metazoa</taxon>
        <taxon>Spiralia</taxon>
        <taxon>Lophotrochozoa</taxon>
        <taxon>Platyhelminthes</taxon>
        <taxon>Cestoda</taxon>
        <taxon>Eucestoda</taxon>
        <taxon>Cyclophyllidea</taxon>
        <taxon>Mesocestoididae</taxon>
        <taxon>Mesocestoides</taxon>
    </lineage>
</organism>
<feature type="domain" description="C2H2-type" evidence="13">
    <location>
        <begin position="219"/>
        <end position="246"/>
    </location>
</feature>
<feature type="region of interest" description="Disordered" evidence="12">
    <location>
        <begin position="402"/>
        <end position="422"/>
    </location>
</feature>
<dbReference type="GO" id="GO:0008270">
    <property type="term" value="F:zinc ion binding"/>
    <property type="evidence" value="ECO:0007669"/>
    <property type="project" value="UniProtKB-KW"/>
</dbReference>
<evidence type="ECO:0000256" key="7">
    <source>
        <dbReference type="ARBA" id="ARBA00023015"/>
    </source>
</evidence>
<dbReference type="FunFam" id="3.30.160.60:FF:000446">
    <property type="entry name" value="Zinc finger protein"/>
    <property type="match status" value="1"/>
</dbReference>
<evidence type="ECO:0000256" key="5">
    <source>
        <dbReference type="ARBA" id="ARBA00022771"/>
    </source>
</evidence>
<keyword evidence="5 11" id="KW-0863">Zinc-finger</keyword>
<dbReference type="Pfam" id="PF00096">
    <property type="entry name" value="zf-C2H2"/>
    <property type="match status" value="4"/>
</dbReference>
<evidence type="ECO:0000256" key="3">
    <source>
        <dbReference type="ARBA" id="ARBA00022723"/>
    </source>
</evidence>
<protein>
    <submittedName>
        <fullName evidence="14">Protein krueppel</fullName>
    </submittedName>
</protein>
<dbReference type="PANTHER" id="PTHR24393">
    <property type="entry name" value="ZINC FINGER PROTEIN"/>
    <property type="match status" value="1"/>
</dbReference>
<feature type="domain" description="C2H2-type" evidence="13">
    <location>
        <begin position="247"/>
        <end position="274"/>
    </location>
</feature>
<evidence type="ECO:0000256" key="1">
    <source>
        <dbReference type="ARBA" id="ARBA00003767"/>
    </source>
</evidence>